<dbReference type="PANTHER" id="PTHR43162">
    <property type="match status" value="1"/>
</dbReference>
<evidence type="ECO:0000313" key="3">
    <source>
        <dbReference type="Proteomes" id="UP001056255"/>
    </source>
</evidence>
<evidence type="ECO:0000313" key="2">
    <source>
        <dbReference type="EMBL" id="USH03454.1"/>
    </source>
</evidence>
<organism evidence="2 3">
    <name type="scientific">Grimontia kaedaensis</name>
    <dbReference type="NCBI Taxonomy" id="2872157"/>
    <lineage>
        <taxon>Bacteria</taxon>
        <taxon>Pseudomonadati</taxon>
        <taxon>Pseudomonadota</taxon>
        <taxon>Gammaproteobacteria</taxon>
        <taxon>Vibrionales</taxon>
        <taxon>Vibrionaceae</taxon>
        <taxon>Grimontia</taxon>
    </lineage>
</organism>
<dbReference type="Proteomes" id="UP001056255">
    <property type="component" value="Chromosome I"/>
</dbReference>
<dbReference type="InterPro" id="IPR008030">
    <property type="entry name" value="NmrA-like"/>
</dbReference>
<dbReference type="Pfam" id="PF05368">
    <property type="entry name" value="NmrA"/>
    <property type="match status" value="1"/>
</dbReference>
<protein>
    <submittedName>
        <fullName evidence="2">NmrA family NAD(P)-binding protein</fullName>
    </submittedName>
</protein>
<dbReference type="InterPro" id="IPR036291">
    <property type="entry name" value="NAD(P)-bd_dom_sf"/>
</dbReference>
<gene>
    <name evidence="2" type="ORF">K6Q96_05470</name>
</gene>
<dbReference type="SUPFAM" id="SSF51735">
    <property type="entry name" value="NAD(P)-binding Rossmann-fold domains"/>
    <property type="match status" value="1"/>
</dbReference>
<accession>A0ABY4WWE7</accession>
<dbReference type="PANTHER" id="PTHR43162:SF1">
    <property type="entry name" value="PRESTALK A DIFFERENTIATION PROTEIN A"/>
    <property type="match status" value="1"/>
</dbReference>
<evidence type="ECO:0000259" key="1">
    <source>
        <dbReference type="Pfam" id="PF05368"/>
    </source>
</evidence>
<dbReference type="InterPro" id="IPR051604">
    <property type="entry name" value="Ergot_Alk_Oxidoreductase"/>
</dbReference>
<feature type="domain" description="NmrA-like" evidence="1">
    <location>
        <begin position="4"/>
        <end position="264"/>
    </location>
</feature>
<reference evidence="2" key="1">
    <citation type="submission" date="2021-08" db="EMBL/GenBank/DDBJ databases">
        <authorList>
            <person name="Sakaguchi M."/>
            <person name="Kikuchi T."/>
            <person name="Urbanczyk H."/>
        </authorList>
    </citation>
    <scope>NUCLEOTIDE SEQUENCE</scope>
    <source>
        <strain evidence="2">020920N</strain>
    </source>
</reference>
<dbReference type="Gene3D" id="3.90.25.10">
    <property type="entry name" value="UDP-galactose 4-epimerase, domain 1"/>
    <property type="match status" value="1"/>
</dbReference>
<proteinExistence type="predicted"/>
<dbReference type="RefSeq" id="WP_251878464.1">
    <property type="nucleotide sequence ID" value="NZ_CP082275.1"/>
</dbReference>
<dbReference type="EMBL" id="CP082275">
    <property type="protein sequence ID" value="USH03454.1"/>
    <property type="molecule type" value="Genomic_DNA"/>
</dbReference>
<name>A0ABY4WWE7_9GAMM</name>
<keyword evidence="3" id="KW-1185">Reference proteome</keyword>
<dbReference type="Gene3D" id="3.40.50.720">
    <property type="entry name" value="NAD(P)-binding Rossmann-like Domain"/>
    <property type="match status" value="1"/>
</dbReference>
<sequence>MIETKLYVVMGVTGRTGSVAAKTLLNDNKRVRVVMRDASRAKEWIELGAEVALADINDVPALSEVFSGADGAYIVSPPQYSSKALFSQAESMAQSITKAALVSKLPKLVALSSVGAHQADNAGWIGMNRKLEEILGSSGLNVTFLRAAYFMENWAPLVKIASGQGRLPSFLSPLDRKLPMIATGDIGRIAAESLNTDWDGIRILDLEGPNRYSPRDVANSLALKLGKPITAISIPESDWKNAIGGMGFSEQAISGFVEMTRGLNSGHIDFSDELNSVSLKGVITVEKVLESLI</sequence>